<evidence type="ECO:0000313" key="2">
    <source>
        <dbReference type="Proteomes" id="UP000516437"/>
    </source>
</evidence>
<dbReference type="Proteomes" id="UP000516437">
    <property type="component" value="Chromosome 3"/>
</dbReference>
<name>A0A6A1W8J7_9ROSI</name>
<keyword evidence="2" id="KW-1185">Reference proteome</keyword>
<gene>
    <name evidence="1" type="ORF">CJ030_MR3G018312</name>
</gene>
<accession>A0A6A1W8J7</accession>
<dbReference type="EMBL" id="RXIC02000021">
    <property type="protein sequence ID" value="KAB1220018.1"/>
    <property type="molecule type" value="Genomic_DNA"/>
</dbReference>
<protein>
    <submittedName>
        <fullName evidence="1">Uncharacterized protein</fullName>
    </submittedName>
</protein>
<comment type="caution">
    <text evidence="1">The sequence shown here is derived from an EMBL/GenBank/DDBJ whole genome shotgun (WGS) entry which is preliminary data.</text>
</comment>
<proteinExistence type="predicted"/>
<sequence>MNTVYKKHRNRMYQNYLVFNSKEEDITALISQDVLGRMDLKKLKALQLQHESEEKPYIEVEIFAKVLGMNSG</sequence>
<evidence type="ECO:0000313" key="1">
    <source>
        <dbReference type="EMBL" id="KAB1220018.1"/>
    </source>
</evidence>
<organism evidence="1 2">
    <name type="scientific">Morella rubra</name>
    <name type="common">Chinese bayberry</name>
    <dbReference type="NCBI Taxonomy" id="262757"/>
    <lineage>
        <taxon>Eukaryota</taxon>
        <taxon>Viridiplantae</taxon>
        <taxon>Streptophyta</taxon>
        <taxon>Embryophyta</taxon>
        <taxon>Tracheophyta</taxon>
        <taxon>Spermatophyta</taxon>
        <taxon>Magnoliopsida</taxon>
        <taxon>eudicotyledons</taxon>
        <taxon>Gunneridae</taxon>
        <taxon>Pentapetalae</taxon>
        <taxon>rosids</taxon>
        <taxon>fabids</taxon>
        <taxon>Fagales</taxon>
        <taxon>Myricaceae</taxon>
        <taxon>Morella</taxon>
    </lineage>
</organism>
<dbReference type="AlphaFoldDB" id="A0A6A1W8J7"/>
<reference evidence="1 2" key="1">
    <citation type="journal article" date="2019" name="Plant Biotechnol. J.">
        <title>The red bayberry genome and genetic basis of sex determination.</title>
        <authorList>
            <person name="Jia H.M."/>
            <person name="Jia H.J."/>
            <person name="Cai Q.L."/>
            <person name="Wang Y."/>
            <person name="Zhao H.B."/>
            <person name="Yang W.F."/>
            <person name="Wang G.Y."/>
            <person name="Li Y.H."/>
            <person name="Zhan D.L."/>
            <person name="Shen Y.T."/>
            <person name="Niu Q.F."/>
            <person name="Chang L."/>
            <person name="Qiu J."/>
            <person name="Zhao L."/>
            <person name="Xie H.B."/>
            <person name="Fu W.Y."/>
            <person name="Jin J."/>
            <person name="Li X.W."/>
            <person name="Jiao Y."/>
            <person name="Zhou C.C."/>
            <person name="Tu T."/>
            <person name="Chai C.Y."/>
            <person name="Gao J.L."/>
            <person name="Fan L.J."/>
            <person name="van de Weg E."/>
            <person name="Wang J.Y."/>
            <person name="Gao Z.S."/>
        </authorList>
    </citation>
    <scope>NUCLEOTIDE SEQUENCE [LARGE SCALE GENOMIC DNA]</scope>
    <source>
        <tissue evidence="1">Leaves</tissue>
    </source>
</reference>
<dbReference type="OrthoDB" id="1706770at2759"/>